<proteinExistence type="predicted"/>
<gene>
    <name evidence="1" type="ORF">LEP1GSC161_3368</name>
</gene>
<accession>M6VSN0</accession>
<dbReference type="Proteomes" id="UP000012149">
    <property type="component" value="Unassembled WGS sequence"/>
</dbReference>
<sequence>MISTSMDRSRMCSSIFEMACSKQNSVPCYKLKTQHKFRI</sequence>
<name>M6VSN0_9LEPT</name>
<evidence type="ECO:0000313" key="1">
    <source>
        <dbReference type="EMBL" id="EMO59840.1"/>
    </source>
</evidence>
<protein>
    <submittedName>
        <fullName evidence="1">Uncharacterized protein</fullName>
    </submittedName>
</protein>
<dbReference type="EMBL" id="AKWE02000015">
    <property type="protein sequence ID" value="EMO59840.1"/>
    <property type="molecule type" value="Genomic_DNA"/>
</dbReference>
<reference evidence="1 2" key="1">
    <citation type="submission" date="2013-01" db="EMBL/GenBank/DDBJ databases">
        <authorList>
            <person name="Harkins D.M."/>
            <person name="Durkin A.S."/>
            <person name="Brinkac L.M."/>
            <person name="Haft D.H."/>
            <person name="Selengut J.D."/>
            <person name="Sanka R."/>
            <person name="DePew J."/>
            <person name="Purushe J."/>
            <person name="Matthias M.A."/>
            <person name="Vinetz J.M."/>
            <person name="Sutton G.G."/>
            <person name="Nierman W.C."/>
            <person name="Fouts D.E."/>
        </authorList>
    </citation>
    <scope>NUCLEOTIDE SEQUENCE [LARGE SCALE GENOMIC DNA]</scope>
    <source>
        <strain evidence="1 2">CBC1416</strain>
    </source>
</reference>
<dbReference type="AlphaFoldDB" id="M6VSN0"/>
<evidence type="ECO:0000313" key="2">
    <source>
        <dbReference type="Proteomes" id="UP000012149"/>
    </source>
</evidence>
<comment type="caution">
    <text evidence="1">The sequence shown here is derived from an EMBL/GenBank/DDBJ whole genome shotgun (WGS) entry which is preliminary data.</text>
</comment>
<organism evidence="1 2">
    <name type="scientific">Leptospira santarosai str. CBC1416</name>
    <dbReference type="NCBI Taxonomy" id="1193059"/>
    <lineage>
        <taxon>Bacteria</taxon>
        <taxon>Pseudomonadati</taxon>
        <taxon>Spirochaetota</taxon>
        <taxon>Spirochaetia</taxon>
        <taxon>Leptospirales</taxon>
        <taxon>Leptospiraceae</taxon>
        <taxon>Leptospira</taxon>
    </lineage>
</organism>